<dbReference type="PANTHER" id="PTHR34478:SF1">
    <property type="entry name" value="PROTEIN LEMA"/>
    <property type="match status" value="1"/>
</dbReference>
<evidence type="ECO:0000313" key="7">
    <source>
        <dbReference type="Proteomes" id="UP001059617"/>
    </source>
</evidence>
<keyword evidence="4" id="KW-1133">Transmembrane helix</keyword>
<dbReference type="PANTHER" id="PTHR34478">
    <property type="entry name" value="PROTEIN LEMA"/>
    <property type="match status" value="1"/>
</dbReference>
<reference evidence="6" key="1">
    <citation type="submission" date="2021-04" db="EMBL/GenBank/DDBJ databases">
        <authorList>
            <person name="Hartkoorn R.C."/>
            <person name="Beaudoing E."/>
            <person name="Hot D."/>
        </authorList>
    </citation>
    <scope>NUCLEOTIDE SEQUENCE</scope>
    <source>
        <strain evidence="6">NRRL B-16292</strain>
    </source>
</reference>
<evidence type="ECO:0000256" key="1">
    <source>
        <dbReference type="ARBA" id="ARBA00004167"/>
    </source>
</evidence>
<reference evidence="6" key="2">
    <citation type="submission" date="2022-09" db="EMBL/GenBank/DDBJ databases">
        <title>Biosynthetic gene clusters of Dactylosporangioum fulvum.</title>
        <authorList>
            <person name="Caradec T."/>
        </authorList>
    </citation>
    <scope>NUCLEOTIDE SEQUENCE</scope>
    <source>
        <strain evidence="6">NRRL B-16292</strain>
    </source>
</reference>
<dbReference type="Pfam" id="PF04011">
    <property type="entry name" value="LemA"/>
    <property type="match status" value="1"/>
</dbReference>
<dbReference type="EMBL" id="CP073720">
    <property type="protein sequence ID" value="UWP84503.1"/>
    <property type="molecule type" value="Genomic_DNA"/>
</dbReference>
<accession>A0ABY5W360</accession>
<organism evidence="6 7">
    <name type="scientific">Dactylosporangium fulvum</name>
    <dbReference type="NCBI Taxonomy" id="53359"/>
    <lineage>
        <taxon>Bacteria</taxon>
        <taxon>Bacillati</taxon>
        <taxon>Actinomycetota</taxon>
        <taxon>Actinomycetes</taxon>
        <taxon>Micromonosporales</taxon>
        <taxon>Micromonosporaceae</taxon>
        <taxon>Dactylosporangium</taxon>
    </lineage>
</organism>
<evidence type="ECO:0000256" key="5">
    <source>
        <dbReference type="ARBA" id="ARBA00023136"/>
    </source>
</evidence>
<protein>
    <submittedName>
        <fullName evidence="6">LemA family protein</fullName>
    </submittedName>
</protein>
<keyword evidence="5" id="KW-0472">Membrane</keyword>
<comment type="similarity">
    <text evidence="2">Belongs to the LemA family.</text>
</comment>
<proteinExistence type="inferred from homology"/>
<dbReference type="Gene3D" id="1.20.1440.20">
    <property type="entry name" value="LemA-like domain"/>
    <property type="match status" value="1"/>
</dbReference>
<dbReference type="SUPFAM" id="SSF140478">
    <property type="entry name" value="LemA-like"/>
    <property type="match status" value="1"/>
</dbReference>
<evidence type="ECO:0000313" key="6">
    <source>
        <dbReference type="EMBL" id="UWP84503.1"/>
    </source>
</evidence>
<comment type="subcellular location">
    <subcellularLocation>
        <location evidence="1">Membrane</location>
        <topology evidence="1">Single-pass membrane protein</topology>
    </subcellularLocation>
</comment>
<dbReference type="InterPro" id="IPR007156">
    <property type="entry name" value="MamQ_LemA"/>
</dbReference>
<evidence type="ECO:0000256" key="4">
    <source>
        <dbReference type="ARBA" id="ARBA00022989"/>
    </source>
</evidence>
<keyword evidence="7" id="KW-1185">Reference proteome</keyword>
<evidence type="ECO:0000256" key="3">
    <source>
        <dbReference type="ARBA" id="ARBA00022692"/>
    </source>
</evidence>
<keyword evidence="3" id="KW-0812">Transmembrane</keyword>
<dbReference type="Proteomes" id="UP001059617">
    <property type="component" value="Chromosome"/>
</dbReference>
<sequence>MSGVLVALGVVAVLVILVLVWFVSAYNGLVKARNQVEASWAQIDVQLKRRHSLIPNLVETVKGYAAHERGTLDAVITARNVAVQVAPQGPDRQAEAEGMLTQALGRIFALAEAYPDLKANQNFLQLQAELGNTEEKIAYARQFYNSAIQTYNQKIQTLPTNVVAGIGGFRPKPYFEASGGERADVNVRF</sequence>
<dbReference type="RefSeq" id="WP_259862365.1">
    <property type="nucleotide sequence ID" value="NZ_BAAAST010000005.1"/>
</dbReference>
<name>A0ABY5W360_9ACTN</name>
<evidence type="ECO:0000256" key="2">
    <source>
        <dbReference type="ARBA" id="ARBA00008854"/>
    </source>
</evidence>
<gene>
    <name evidence="6" type="ORF">Dfulv_09825</name>
</gene>
<dbReference type="InterPro" id="IPR023353">
    <property type="entry name" value="LemA-like_dom_sf"/>
</dbReference>